<reference evidence="1" key="1">
    <citation type="journal article" date="2013" name="Nature">
        <title>Draft genome of the wheat A-genome progenitor Triticum urartu.</title>
        <authorList>
            <person name="Ling H.Q."/>
            <person name="Zhao S."/>
            <person name="Liu D."/>
            <person name="Wang J."/>
            <person name="Sun H."/>
            <person name="Zhang C."/>
            <person name="Fan H."/>
            <person name="Li D."/>
            <person name="Dong L."/>
            <person name="Tao Y."/>
            <person name="Gao C."/>
            <person name="Wu H."/>
            <person name="Li Y."/>
            <person name="Cui Y."/>
            <person name="Guo X."/>
            <person name="Zheng S."/>
            <person name="Wang B."/>
            <person name="Yu K."/>
            <person name="Liang Q."/>
            <person name="Yang W."/>
            <person name="Lou X."/>
            <person name="Chen J."/>
            <person name="Feng M."/>
            <person name="Jian J."/>
            <person name="Zhang X."/>
            <person name="Luo G."/>
            <person name="Jiang Y."/>
            <person name="Liu J."/>
            <person name="Wang Z."/>
            <person name="Sha Y."/>
            <person name="Zhang B."/>
            <person name="Wu H."/>
            <person name="Tang D."/>
            <person name="Shen Q."/>
            <person name="Xue P."/>
            <person name="Zou S."/>
            <person name="Wang X."/>
            <person name="Liu X."/>
            <person name="Wang F."/>
            <person name="Yang Y."/>
            <person name="An X."/>
            <person name="Dong Z."/>
            <person name="Zhang K."/>
            <person name="Zhang X."/>
            <person name="Luo M.C."/>
            <person name="Dvorak J."/>
            <person name="Tong Y."/>
            <person name="Wang J."/>
            <person name="Yang H."/>
            <person name="Li Z."/>
            <person name="Wang D."/>
            <person name="Zhang A."/>
            <person name="Wang J."/>
        </authorList>
    </citation>
    <scope>NUCLEOTIDE SEQUENCE</scope>
</reference>
<accession>M7ZAK6</accession>
<name>M7ZAK6_TRIUA</name>
<dbReference type="EMBL" id="KD111532">
    <property type="protein sequence ID" value="EMS60253.1"/>
    <property type="molecule type" value="Genomic_DNA"/>
</dbReference>
<gene>
    <name evidence="1" type="ORF">TRIUR3_19372</name>
</gene>
<protein>
    <submittedName>
        <fullName evidence="1">Uncharacterized protein</fullName>
    </submittedName>
</protein>
<organism evidence="1">
    <name type="scientific">Triticum urartu</name>
    <name type="common">Red wild einkorn</name>
    <name type="synonym">Crithodium urartu</name>
    <dbReference type="NCBI Taxonomy" id="4572"/>
    <lineage>
        <taxon>Eukaryota</taxon>
        <taxon>Viridiplantae</taxon>
        <taxon>Streptophyta</taxon>
        <taxon>Embryophyta</taxon>
        <taxon>Tracheophyta</taxon>
        <taxon>Spermatophyta</taxon>
        <taxon>Magnoliopsida</taxon>
        <taxon>Liliopsida</taxon>
        <taxon>Poales</taxon>
        <taxon>Poaceae</taxon>
        <taxon>BOP clade</taxon>
        <taxon>Pooideae</taxon>
        <taxon>Triticodae</taxon>
        <taxon>Triticeae</taxon>
        <taxon>Triticinae</taxon>
        <taxon>Triticum</taxon>
    </lineage>
</organism>
<evidence type="ECO:0000313" key="1">
    <source>
        <dbReference type="EMBL" id="EMS60253.1"/>
    </source>
</evidence>
<dbReference type="OMA" id="CPRRICN"/>
<proteinExistence type="predicted"/>
<dbReference type="AlphaFoldDB" id="M7ZAK6"/>
<sequence>MAAPSGWIEARRPMLPSFGEFYYQTRFCAQSYCQQRDASVSHRNLEKLVPTIWQQLFEWEAAIDNGCMQILHTKVFSTKGCRCVSKEAREAGADYRMLQDMRQTNNNRMPTCPRRICNQRHNASRPV</sequence>